<keyword evidence="7 9" id="KW-0472">Membrane</keyword>
<feature type="transmembrane region" description="Helical" evidence="9">
    <location>
        <begin position="43"/>
        <end position="62"/>
    </location>
</feature>
<dbReference type="GO" id="GO:0005254">
    <property type="term" value="F:chloride channel activity"/>
    <property type="evidence" value="ECO:0007669"/>
    <property type="project" value="InterPro"/>
</dbReference>
<evidence type="ECO:0000256" key="1">
    <source>
        <dbReference type="ARBA" id="ARBA00004651"/>
    </source>
</evidence>
<reference evidence="10 11" key="1">
    <citation type="submission" date="2019-08" db="EMBL/GenBank/DDBJ databases">
        <authorList>
            <person name="Shi S."/>
        </authorList>
    </citation>
    <scope>NUCLEOTIDE SEQUENCE [LARGE SCALE GENOMIC DNA]</scope>
    <source>
        <strain evidence="10 11">GY10130</strain>
    </source>
</reference>
<dbReference type="OrthoDB" id="445589at2"/>
<dbReference type="GO" id="GO:0005886">
    <property type="term" value="C:plasma membrane"/>
    <property type="evidence" value="ECO:0007669"/>
    <property type="project" value="UniProtKB-SubCell"/>
</dbReference>
<feature type="transmembrane region" description="Helical" evidence="9">
    <location>
        <begin position="20"/>
        <end position="37"/>
    </location>
</feature>
<evidence type="ECO:0000256" key="5">
    <source>
        <dbReference type="ARBA" id="ARBA00022989"/>
    </source>
</evidence>
<evidence type="ECO:0000256" key="2">
    <source>
        <dbReference type="ARBA" id="ARBA00022448"/>
    </source>
</evidence>
<evidence type="ECO:0000256" key="8">
    <source>
        <dbReference type="ARBA" id="ARBA00034708"/>
    </source>
</evidence>
<evidence type="ECO:0000313" key="11">
    <source>
        <dbReference type="Proteomes" id="UP000321926"/>
    </source>
</evidence>
<comment type="similarity">
    <text evidence="8">Belongs to the anion channel-forming bestrophin (TC 1.A.46) family.</text>
</comment>
<dbReference type="Proteomes" id="UP000321926">
    <property type="component" value="Unassembled WGS sequence"/>
</dbReference>
<evidence type="ECO:0000256" key="4">
    <source>
        <dbReference type="ARBA" id="ARBA00022692"/>
    </source>
</evidence>
<accession>A0A5C8K560</accession>
<dbReference type="InterPro" id="IPR044669">
    <property type="entry name" value="YneE/VCCN1/2-like"/>
</dbReference>
<name>A0A5C8K560_9BACT</name>
<sequence length="321" mass="38329">MIVDRNLRWSVIFHYAWKSMLYYIILSIVVYLLHDYFEVMHLHLPFDTISALSTALAIFLGFKNNNAYDRWWEARKIWGLLVNYSRAWTRQVVTMIIATDPTDPEEAKAVKEFQKQMIYRHMGFVHALRVFLRRRHDYNETKIREIYEEENDYADARSFLAPKEFQLFCHKNNPPNYLLELQGEDLKRAYEKGWLSDFRFMKLEESLVEFNNIQGKSERIKNTPFPRQYSFFSRVFVFIHASLLPFVFIEELGWVSMPISVIISFVFLCLDLVGERSEDPFENRLEDVPLTDISLTIETNVKEQWGNKDFPEKKRVEGVVF</sequence>
<organism evidence="10 11">
    <name type="scientific">Pontibacter qinzhouensis</name>
    <dbReference type="NCBI Taxonomy" id="2603253"/>
    <lineage>
        <taxon>Bacteria</taxon>
        <taxon>Pseudomonadati</taxon>
        <taxon>Bacteroidota</taxon>
        <taxon>Cytophagia</taxon>
        <taxon>Cytophagales</taxon>
        <taxon>Hymenobacteraceae</taxon>
        <taxon>Pontibacter</taxon>
    </lineage>
</organism>
<feature type="transmembrane region" description="Helical" evidence="9">
    <location>
        <begin position="255"/>
        <end position="274"/>
    </location>
</feature>
<protein>
    <recommendedName>
        <fullName evidence="12">Bestrophin</fullName>
    </recommendedName>
</protein>
<feature type="transmembrane region" description="Helical" evidence="9">
    <location>
        <begin position="231"/>
        <end position="249"/>
    </location>
</feature>
<keyword evidence="11" id="KW-1185">Reference proteome</keyword>
<comment type="caution">
    <text evidence="10">The sequence shown here is derived from an EMBL/GenBank/DDBJ whole genome shotgun (WGS) entry which is preliminary data.</text>
</comment>
<dbReference type="AlphaFoldDB" id="A0A5C8K560"/>
<evidence type="ECO:0000256" key="7">
    <source>
        <dbReference type="ARBA" id="ARBA00023136"/>
    </source>
</evidence>
<evidence type="ECO:0000256" key="3">
    <source>
        <dbReference type="ARBA" id="ARBA00022475"/>
    </source>
</evidence>
<comment type="subcellular location">
    <subcellularLocation>
        <location evidence="1">Cell membrane</location>
        <topology evidence="1">Multi-pass membrane protein</topology>
    </subcellularLocation>
</comment>
<evidence type="ECO:0000256" key="9">
    <source>
        <dbReference type="SAM" id="Phobius"/>
    </source>
</evidence>
<proteinExistence type="inferred from homology"/>
<dbReference type="PANTHER" id="PTHR33281">
    <property type="entry name" value="UPF0187 PROTEIN YNEE"/>
    <property type="match status" value="1"/>
</dbReference>
<evidence type="ECO:0008006" key="12">
    <source>
        <dbReference type="Google" id="ProtNLM"/>
    </source>
</evidence>
<keyword evidence="2" id="KW-0813">Transport</keyword>
<dbReference type="EMBL" id="VRTY01000040">
    <property type="protein sequence ID" value="TXK45783.1"/>
    <property type="molecule type" value="Genomic_DNA"/>
</dbReference>
<evidence type="ECO:0000313" key="10">
    <source>
        <dbReference type="EMBL" id="TXK45783.1"/>
    </source>
</evidence>
<dbReference type="PANTHER" id="PTHR33281:SF19">
    <property type="entry name" value="VOLTAGE-DEPENDENT ANION CHANNEL-FORMING PROTEIN YNEE"/>
    <property type="match status" value="1"/>
</dbReference>
<keyword evidence="3" id="KW-1003">Cell membrane</keyword>
<dbReference type="Pfam" id="PF25539">
    <property type="entry name" value="Bestrophin_2"/>
    <property type="match status" value="1"/>
</dbReference>
<keyword evidence="6" id="KW-0406">Ion transport</keyword>
<evidence type="ECO:0000256" key="6">
    <source>
        <dbReference type="ARBA" id="ARBA00023065"/>
    </source>
</evidence>
<gene>
    <name evidence="10" type="ORF">FVR03_11865</name>
</gene>
<keyword evidence="5 9" id="KW-1133">Transmembrane helix</keyword>
<keyword evidence="4 9" id="KW-0812">Transmembrane</keyword>